<dbReference type="Proteomes" id="UP000295565">
    <property type="component" value="Unassembled WGS sequence"/>
</dbReference>
<proteinExistence type="predicted"/>
<dbReference type="SUPFAM" id="SSF159203">
    <property type="entry name" value="NifT/FixU-like"/>
    <property type="match status" value="1"/>
</dbReference>
<dbReference type="RefSeq" id="WP_131911473.1">
    <property type="nucleotide sequence ID" value="NZ_OU594967.1"/>
</dbReference>
<dbReference type="InterPro" id="IPR024044">
    <property type="entry name" value="NifT/FixU_barrel-like_dom_sf"/>
</dbReference>
<dbReference type="AlphaFoldDB" id="A0A4R1K3M7"/>
<reference evidence="1 2" key="1">
    <citation type="submission" date="2019-03" db="EMBL/GenBank/DDBJ databases">
        <title>Genomic Encyclopedia of Type Strains, Phase IV (KMG-IV): sequencing the most valuable type-strain genomes for metagenomic binning, comparative biology and taxonomic classification.</title>
        <authorList>
            <person name="Goeker M."/>
        </authorList>
    </citation>
    <scope>NUCLEOTIDE SEQUENCE [LARGE SCALE GENOMIC DNA]</scope>
    <source>
        <strain evidence="1 2">DSM 18577</strain>
    </source>
</reference>
<accession>A0A4R1K3M7</accession>
<dbReference type="Pfam" id="PF06988">
    <property type="entry name" value="NifT"/>
    <property type="match status" value="1"/>
</dbReference>
<protein>
    <submittedName>
        <fullName evidence="1">Nitrogen fixation protein NifT</fullName>
    </submittedName>
</protein>
<dbReference type="EMBL" id="SMGD01000011">
    <property type="protein sequence ID" value="TCK58500.1"/>
    <property type="molecule type" value="Genomic_DNA"/>
</dbReference>
<dbReference type="InterPro" id="IPR009727">
    <property type="entry name" value="NifT"/>
</dbReference>
<dbReference type="Gene3D" id="2.40.50.240">
    <property type="entry name" value="NifT/FixU-like"/>
    <property type="match status" value="1"/>
</dbReference>
<comment type="caution">
    <text evidence="1">The sequence shown here is derived from an EMBL/GenBank/DDBJ whole genome shotgun (WGS) entry which is preliminary data.</text>
</comment>
<name>A0A4R1K3M7_9GAMM</name>
<organism evidence="1 2">
    <name type="scientific">Celerinatantimonas diazotrophica</name>
    <dbReference type="NCBI Taxonomy" id="412034"/>
    <lineage>
        <taxon>Bacteria</taxon>
        <taxon>Pseudomonadati</taxon>
        <taxon>Pseudomonadota</taxon>
        <taxon>Gammaproteobacteria</taxon>
        <taxon>Celerinatantimonadaceae</taxon>
        <taxon>Celerinatantimonas</taxon>
    </lineage>
</organism>
<dbReference type="NCBIfam" id="TIGR02934">
    <property type="entry name" value="nifT_nitrog"/>
    <property type="match status" value="1"/>
</dbReference>
<sequence length="70" mass="8017">MPNVILREQADGLYCYIAKRDLEAKIVDIEFDQPDCWGGRLELADGQAWYMAPQTAIPKFPFKVRLSRAS</sequence>
<evidence type="ECO:0000313" key="2">
    <source>
        <dbReference type="Proteomes" id="UP000295565"/>
    </source>
</evidence>
<keyword evidence="2" id="KW-1185">Reference proteome</keyword>
<dbReference type="GO" id="GO:0009399">
    <property type="term" value="P:nitrogen fixation"/>
    <property type="evidence" value="ECO:0007669"/>
    <property type="project" value="InterPro"/>
</dbReference>
<evidence type="ECO:0000313" key="1">
    <source>
        <dbReference type="EMBL" id="TCK58500.1"/>
    </source>
</evidence>
<dbReference type="OrthoDB" id="196613at2"/>
<gene>
    <name evidence="1" type="ORF">EV690_0627</name>
</gene>